<accession>A0A8T0TMN2</accession>
<proteinExistence type="predicted"/>
<evidence type="ECO:0000313" key="1">
    <source>
        <dbReference type="EMBL" id="KAG2610938.1"/>
    </source>
</evidence>
<organism evidence="1 2">
    <name type="scientific">Panicum virgatum</name>
    <name type="common">Blackwell switchgrass</name>
    <dbReference type="NCBI Taxonomy" id="38727"/>
    <lineage>
        <taxon>Eukaryota</taxon>
        <taxon>Viridiplantae</taxon>
        <taxon>Streptophyta</taxon>
        <taxon>Embryophyta</taxon>
        <taxon>Tracheophyta</taxon>
        <taxon>Spermatophyta</taxon>
        <taxon>Magnoliopsida</taxon>
        <taxon>Liliopsida</taxon>
        <taxon>Poales</taxon>
        <taxon>Poaceae</taxon>
        <taxon>PACMAD clade</taxon>
        <taxon>Panicoideae</taxon>
        <taxon>Panicodae</taxon>
        <taxon>Paniceae</taxon>
        <taxon>Panicinae</taxon>
        <taxon>Panicum</taxon>
        <taxon>Panicum sect. Hiantes</taxon>
    </lineage>
</organism>
<comment type="caution">
    <text evidence="1">The sequence shown here is derived from an EMBL/GenBank/DDBJ whole genome shotgun (WGS) entry which is preliminary data.</text>
</comment>
<protein>
    <submittedName>
        <fullName evidence="1">Uncharacterized protein</fullName>
    </submittedName>
</protein>
<name>A0A8T0TMN2_PANVG</name>
<sequence length="779" mass="87048">MVSSTRTSIKQIYDVISSLDEFKRELVKSIGFGGMLLFPSLRQINRRFAVWLMSRVDPLTQTLVIDSKKKIKFGKTDVERVFGIPCSGSIISETGMARRDIISKVTTVYLGEDSRQSRSIKTAQEVVERKYNNKMTEAEQAAFKVAFVIYIMSTLLSPGSKYNYVSVDYWSALVEPCSIGKFDWSEYVIRKLFQAVVKLKTELQVSNRVSNITGCSIFLQVLYLDSIDVGVMNMEHSTFPRISSFSAETIKSMVLADSLCRSGGSSDFEFGKSQLRNASGICYSWAYESFSACCGGIGSSLPGLWEISVSFSRALGVHMKAAGALFFAVAEFEMMSSRHEANHAGSIASVLTKIIEPFTNGYCYDAGRDINMAWLGTTIGADVSRMLDEASLFVCCNWQRRGFAFEDGSSEHNDATGSASIQDCNCRKRPRGPNSLTISGQTSEERFTHTSATNGYICIELYGPTDECDRVTSYETFKKALAIRALARYYISLCCMNRRNCLHKTCITCQQCNHHHLNNSGFREESAASTRNASTQSNYTPQCPVILHYTPKHIEVPYNSFQTQLTGRSEIVMDMFDAIIRRFTEVTKSGGECVEGYIQRHIFESIFIGTLLAGTFNATSQVIKDQISALHIEYELPSCRILFFPGIVGHRWVTYAWCLDRNIISVFDPFFNENCIEEHKDVHIYVIGLIKNAMKLTASHLITGWNYNWEAARIEIIGTQFAGSTWNRSTGCAAAQFCFHYNGTLSSLSRVNVADASKVAEMLTDALGLKENQGFVPTT</sequence>
<dbReference type="AlphaFoldDB" id="A0A8T0TMN2"/>
<reference evidence="1" key="1">
    <citation type="submission" date="2020-05" db="EMBL/GenBank/DDBJ databases">
        <title>WGS assembly of Panicum virgatum.</title>
        <authorList>
            <person name="Lovell J.T."/>
            <person name="Jenkins J."/>
            <person name="Shu S."/>
            <person name="Juenger T.E."/>
            <person name="Schmutz J."/>
        </authorList>
    </citation>
    <scope>NUCLEOTIDE SEQUENCE</scope>
    <source>
        <strain evidence="1">AP13</strain>
    </source>
</reference>
<keyword evidence="2" id="KW-1185">Reference proteome</keyword>
<dbReference type="PANTHER" id="PTHR34835:SF69">
    <property type="entry name" value="UBIQUITIN-LIKE PROTEASE FAMILY PROFILE DOMAIN-CONTAINING PROTEIN"/>
    <property type="match status" value="1"/>
</dbReference>
<dbReference type="EMBL" id="CM029043">
    <property type="protein sequence ID" value="KAG2610938.1"/>
    <property type="molecule type" value="Genomic_DNA"/>
</dbReference>
<dbReference type="PANTHER" id="PTHR34835">
    <property type="entry name" value="OS07G0283600 PROTEIN-RELATED"/>
    <property type="match status" value="1"/>
</dbReference>
<gene>
    <name evidence="1" type="ORF">PVAP13_4KG224810</name>
</gene>
<dbReference type="SUPFAM" id="SSF54001">
    <property type="entry name" value="Cysteine proteinases"/>
    <property type="match status" value="1"/>
</dbReference>
<dbReference type="Proteomes" id="UP000823388">
    <property type="component" value="Chromosome 4K"/>
</dbReference>
<dbReference type="InterPro" id="IPR038765">
    <property type="entry name" value="Papain-like_cys_pep_sf"/>
</dbReference>
<evidence type="ECO:0000313" key="2">
    <source>
        <dbReference type="Proteomes" id="UP000823388"/>
    </source>
</evidence>